<feature type="transmembrane region" description="Helical" evidence="6">
    <location>
        <begin position="336"/>
        <end position="357"/>
    </location>
</feature>
<keyword evidence="9" id="KW-1185">Reference proteome</keyword>
<dbReference type="InterPro" id="IPR000595">
    <property type="entry name" value="cNMP-bd_dom"/>
</dbReference>
<evidence type="ECO:0000313" key="8">
    <source>
        <dbReference type="EMBL" id="CAD8100375.1"/>
    </source>
</evidence>
<evidence type="ECO:0000256" key="1">
    <source>
        <dbReference type="ARBA" id="ARBA00004141"/>
    </source>
</evidence>
<dbReference type="Pfam" id="PF00027">
    <property type="entry name" value="cNMP_binding"/>
    <property type="match status" value="1"/>
</dbReference>
<comment type="caution">
    <text evidence="8">The sequence shown here is derived from an EMBL/GenBank/DDBJ whole genome shotgun (WGS) entry which is preliminary data.</text>
</comment>
<proteinExistence type="predicted"/>
<reference evidence="8" key="1">
    <citation type="submission" date="2021-01" db="EMBL/GenBank/DDBJ databases">
        <authorList>
            <consortium name="Genoscope - CEA"/>
            <person name="William W."/>
        </authorList>
    </citation>
    <scope>NUCLEOTIDE SEQUENCE</scope>
</reference>
<dbReference type="PANTHER" id="PTHR10217">
    <property type="entry name" value="VOLTAGE AND LIGAND GATED POTASSIUM CHANNEL"/>
    <property type="match status" value="1"/>
</dbReference>
<keyword evidence="2 6" id="KW-0812">Transmembrane</keyword>
<dbReference type="OMA" id="CQIAFVN"/>
<accession>A0A8S1PBI0</accession>
<dbReference type="PANTHER" id="PTHR10217:SF435">
    <property type="entry name" value="POTASSIUM VOLTAGE-GATED CHANNEL PROTEIN EAG"/>
    <property type="match status" value="1"/>
</dbReference>
<dbReference type="AlphaFoldDB" id="A0A8S1PBI0"/>
<gene>
    <name evidence="8" type="ORF">PPRIM_AZ9-3.1.T1120080</name>
</gene>
<dbReference type="GO" id="GO:0005249">
    <property type="term" value="F:voltage-gated potassium channel activity"/>
    <property type="evidence" value="ECO:0007669"/>
    <property type="project" value="TreeGrafter"/>
</dbReference>
<evidence type="ECO:0000256" key="4">
    <source>
        <dbReference type="ARBA" id="ARBA00023136"/>
    </source>
</evidence>
<keyword evidence="3 6" id="KW-1133">Transmembrane helix</keyword>
<comment type="subcellular location">
    <subcellularLocation>
        <location evidence="1">Membrane</location>
        <topology evidence="1">Multi-pass membrane protein</topology>
    </subcellularLocation>
</comment>
<evidence type="ECO:0000256" key="6">
    <source>
        <dbReference type="SAM" id="Phobius"/>
    </source>
</evidence>
<feature type="domain" description="Cyclic nucleotide-binding" evidence="7">
    <location>
        <begin position="518"/>
        <end position="620"/>
    </location>
</feature>
<dbReference type="Proteomes" id="UP000688137">
    <property type="component" value="Unassembled WGS sequence"/>
</dbReference>
<dbReference type="GO" id="GO:0005886">
    <property type="term" value="C:plasma membrane"/>
    <property type="evidence" value="ECO:0007669"/>
    <property type="project" value="TreeGrafter"/>
</dbReference>
<dbReference type="InterPro" id="IPR005821">
    <property type="entry name" value="Ion_trans_dom"/>
</dbReference>
<name>A0A8S1PBI0_PARPR</name>
<feature type="transmembrane region" description="Helical" evidence="6">
    <location>
        <begin position="204"/>
        <end position="223"/>
    </location>
</feature>
<evidence type="ECO:0000256" key="5">
    <source>
        <dbReference type="SAM" id="MobiDB-lite"/>
    </source>
</evidence>
<organism evidence="8 9">
    <name type="scientific">Paramecium primaurelia</name>
    <dbReference type="NCBI Taxonomy" id="5886"/>
    <lineage>
        <taxon>Eukaryota</taxon>
        <taxon>Sar</taxon>
        <taxon>Alveolata</taxon>
        <taxon>Ciliophora</taxon>
        <taxon>Intramacronucleata</taxon>
        <taxon>Oligohymenophorea</taxon>
        <taxon>Peniculida</taxon>
        <taxon>Parameciidae</taxon>
        <taxon>Paramecium</taxon>
    </lineage>
</organism>
<dbReference type="PROSITE" id="PS50042">
    <property type="entry name" value="CNMP_BINDING_3"/>
    <property type="match status" value="1"/>
</dbReference>
<feature type="region of interest" description="Disordered" evidence="5">
    <location>
        <begin position="766"/>
        <end position="788"/>
    </location>
</feature>
<dbReference type="SMART" id="SM00100">
    <property type="entry name" value="cNMP"/>
    <property type="match status" value="1"/>
</dbReference>
<sequence length="978" mass="115032">MSLLLSQILFDTQQQLQILYFLFNVIIVRFSLKTIKIKEVSNFNIKSQTVKGILKFRQGFTIPHCDNNSEDASFEPNISSNRKIELQQPEKQSFKGDCLSPDPDQDDESQSMLQVATKQKVNLWVHGGLRIMFYITKFSKQMKTYSTEVKFKSLTNNILNLISDSASDADILLHKLNKVEQVMQSFKWFINQIPVLDPDSIIKVLWDIFVLTQIIINIFYIPMKLGFDFEREDLLTGIFLETLPSWTFVMDIILTFFTAYYSQGQIHRDKQQILKHYAKSTLLWDLMIVIPFILSSYSVPYTEYILLLRVTKVKSMIEAIEEVTNPSNNIQTILELFKSIFLVLFVSHFCACLWNLIGENELNQGQNSWLIAKNITEAEWSTKYIHAFYFSTITTLTIGYGDIVPQTDIERIYVIIMAMVICGLFGYTISSIGNILKQLTEKEQQFKQQMMHINNFLKKKKINKQLMLQVRKYFEYFLKMEQEYNEFGEKMMNNLDKKLKEQVAIDMYCEMLKKSRLIKQTLSLKSVQKLCSFVHEIKVPPEEIIAYQNEQANKLIFLQSGELSLICDQKLRETTLTKINKGKFVGEKEFITQARYEYTIRSIKFCQIAFVNYDDFLRIIREDSLEEENYCMLRDQMLFTEEKQNYGEVCYICKWTHQFKKCPLVFVHFNQDRIRKKFMITEDMNRSQYKRIQNNKYFEKNIIREHALALIVNDNMIAIDDLTDQYLDMLGFNMDDNENERLLKSIKSLKSSKSVIRGLTGLEQFNSDSSDSANDSEVQLNTSKTPKSSRYNHLLSMEQKKVKFQDINEPEPKILRAQNSFKRKADNRHRTFQRLTKISNNRFTNVSIISQEQHFQNQSVSVQNSSVHKIRKNNSNSYSNVDLELQSKTQSKLEITNCNMVNQLDEVFSHKQGDNQYQRVDFELDRYFITTYYFTNSNLDKILQKLKRPKKSIRSNHIQSIIRKSKIKPSLYSPVSEQ</sequence>
<dbReference type="GO" id="GO:0042391">
    <property type="term" value="P:regulation of membrane potential"/>
    <property type="evidence" value="ECO:0007669"/>
    <property type="project" value="TreeGrafter"/>
</dbReference>
<feature type="transmembrane region" description="Helical" evidence="6">
    <location>
        <begin position="282"/>
        <end position="299"/>
    </location>
</feature>
<keyword evidence="4 6" id="KW-0472">Membrane</keyword>
<dbReference type="CDD" id="cd00038">
    <property type="entry name" value="CAP_ED"/>
    <property type="match status" value="1"/>
</dbReference>
<feature type="compositionally biased region" description="Low complexity" evidence="5">
    <location>
        <begin position="766"/>
        <end position="776"/>
    </location>
</feature>
<feature type="region of interest" description="Disordered" evidence="5">
    <location>
        <begin position="86"/>
        <end position="110"/>
    </location>
</feature>
<feature type="transmembrane region" description="Helical" evidence="6">
    <location>
        <begin position="412"/>
        <end position="436"/>
    </location>
</feature>
<evidence type="ECO:0000256" key="3">
    <source>
        <dbReference type="ARBA" id="ARBA00022989"/>
    </source>
</evidence>
<dbReference type="Pfam" id="PF00520">
    <property type="entry name" value="Ion_trans"/>
    <property type="match status" value="1"/>
</dbReference>
<evidence type="ECO:0000313" key="9">
    <source>
        <dbReference type="Proteomes" id="UP000688137"/>
    </source>
</evidence>
<dbReference type="EMBL" id="CAJJDM010000115">
    <property type="protein sequence ID" value="CAD8100375.1"/>
    <property type="molecule type" value="Genomic_DNA"/>
</dbReference>
<evidence type="ECO:0000256" key="2">
    <source>
        <dbReference type="ARBA" id="ARBA00022692"/>
    </source>
</evidence>
<evidence type="ECO:0000259" key="7">
    <source>
        <dbReference type="PROSITE" id="PS50042"/>
    </source>
</evidence>
<feature type="transmembrane region" description="Helical" evidence="6">
    <location>
        <begin position="243"/>
        <end position="261"/>
    </location>
</feature>
<protein>
    <recommendedName>
        <fullName evidence="7">Cyclic nucleotide-binding domain-containing protein</fullName>
    </recommendedName>
</protein>
<dbReference type="InterPro" id="IPR050818">
    <property type="entry name" value="KCNH_animal-type"/>
</dbReference>
<feature type="compositionally biased region" description="Polar residues" evidence="5">
    <location>
        <begin position="777"/>
        <end position="788"/>
    </location>
</feature>
<feature type="transmembrane region" description="Helical" evidence="6">
    <location>
        <begin position="15"/>
        <end position="32"/>
    </location>
</feature>